<keyword evidence="2" id="KW-1185">Reference proteome</keyword>
<reference evidence="1" key="1">
    <citation type="submission" date="2023-10" db="EMBL/GenBank/DDBJ databases">
        <authorList>
            <person name="Hackl T."/>
        </authorList>
    </citation>
    <scope>NUCLEOTIDE SEQUENCE</scope>
</reference>
<evidence type="ECO:0000313" key="2">
    <source>
        <dbReference type="Proteomes" id="UP001295740"/>
    </source>
</evidence>
<gene>
    <name evidence="1" type="ORF">KHLLAP_LOCUS2688</name>
</gene>
<dbReference type="Proteomes" id="UP001295740">
    <property type="component" value="Unassembled WGS sequence"/>
</dbReference>
<accession>A0AAI8VC48</accession>
<sequence length="81" mass="9102">MYAFTLEGEYWKNCKHCWKACQQCLHKAVDAGYAKVHCTKHKVFAKCTFDYEPLGRGPSWDLAAANNSITNANGSTTRRAS</sequence>
<dbReference type="EMBL" id="CAUWAG010000004">
    <property type="protein sequence ID" value="CAJ2502220.1"/>
    <property type="molecule type" value="Genomic_DNA"/>
</dbReference>
<organism evidence="1 2">
    <name type="scientific">Anthostomella pinea</name>
    <dbReference type="NCBI Taxonomy" id="933095"/>
    <lineage>
        <taxon>Eukaryota</taxon>
        <taxon>Fungi</taxon>
        <taxon>Dikarya</taxon>
        <taxon>Ascomycota</taxon>
        <taxon>Pezizomycotina</taxon>
        <taxon>Sordariomycetes</taxon>
        <taxon>Xylariomycetidae</taxon>
        <taxon>Xylariales</taxon>
        <taxon>Xylariaceae</taxon>
        <taxon>Anthostomella</taxon>
    </lineage>
</organism>
<evidence type="ECO:0000313" key="1">
    <source>
        <dbReference type="EMBL" id="CAJ2502220.1"/>
    </source>
</evidence>
<dbReference type="AlphaFoldDB" id="A0AAI8VC48"/>
<proteinExistence type="predicted"/>
<protein>
    <submittedName>
        <fullName evidence="1">Uu.00g096140.m01.CDS01</fullName>
    </submittedName>
</protein>
<comment type="caution">
    <text evidence="1">The sequence shown here is derived from an EMBL/GenBank/DDBJ whole genome shotgun (WGS) entry which is preliminary data.</text>
</comment>
<name>A0AAI8VC48_9PEZI</name>